<feature type="compositionally biased region" description="Acidic residues" evidence="1">
    <location>
        <begin position="33"/>
        <end position="42"/>
    </location>
</feature>
<dbReference type="InterPro" id="IPR011009">
    <property type="entry name" value="Kinase-like_dom_sf"/>
</dbReference>
<dbReference type="InterPro" id="IPR051681">
    <property type="entry name" value="Ser/Thr_Kinases-Pseudokinases"/>
</dbReference>
<dbReference type="SMART" id="SM00220">
    <property type="entry name" value="S_TKc"/>
    <property type="match status" value="1"/>
</dbReference>
<feature type="region of interest" description="Disordered" evidence="1">
    <location>
        <begin position="561"/>
        <end position="647"/>
    </location>
</feature>
<gene>
    <name evidence="3" type="ORF">SCHPADRAFT_902042</name>
</gene>
<evidence type="ECO:0000256" key="1">
    <source>
        <dbReference type="SAM" id="MobiDB-lite"/>
    </source>
</evidence>
<dbReference type="Proteomes" id="UP000053477">
    <property type="component" value="Unassembled WGS sequence"/>
</dbReference>
<feature type="compositionally biased region" description="Polar residues" evidence="1">
    <location>
        <begin position="627"/>
        <end position="637"/>
    </location>
</feature>
<dbReference type="InterPro" id="IPR001245">
    <property type="entry name" value="Ser-Thr/Tyr_kinase_cat_dom"/>
</dbReference>
<feature type="region of interest" description="Disordered" evidence="1">
    <location>
        <begin position="20"/>
        <end position="53"/>
    </location>
</feature>
<evidence type="ECO:0000313" key="4">
    <source>
        <dbReference type="Proteomes" id="UP000053477"/>
    </source>
</evidence>
<dbReference type="AlphaFoldDB" id="A0A0H2RUV6"/>
<accession>A0A0H2RUV6</accession>
<protein>
    <submittedName>
        <fullName evidence="3">Kinase-like protein</fullName>
    </submittedName>
</protein>
<dbReference type="STRING" id="27342.A0A0H2RUV6"/>
<dbReference type="EMBL" id="KQ085924">
    <property type="protein sequence ID" value="KLO15815.1"/>
    <property type="molecule type" value="Genomic_DNA"/>
</dbReference>
<dbReference type="InterPro" id="IPR000719">
    <property type="entry name" value="Prot_kinase_dom"/>
</dbReference>
<dbReference type="GO" id="GO:0005524">
    <property type="term" value="F:ATP binding"/>
    <property type="evidence" value="ECO:0007669"/>
    <property type="project" value="InterPro"/>
</dbReference>
<evidence type="ECO:0000313" key="3">
    <source>
        <dbReference type="EMBL" id="KLO15815.1"/>
    </source>
</evidence>
<proteinExistence type="predicted"/>
<dbReference type="Pfam" id="PF07714">
    <property type="entry name" value="PK_Tyr_Ser-Thr"/>
    <property type="match status" value="1"/>
</dbReference>
<organism evidence="3 4">
    <name type="scientific">Schizopora paradoxa</name>
    <dbReference type="NCBI Taxonomy" id="27342"/>
    <lineage>
        <taxon>Eukaryota</taxon>
        <taxon>Fungi</taxon>
        <taxon>Dikarya</taxon>
        <taxon>Basidiomycota</taxon>
        <taxon>Agaricomycotina</taxon>
        <taxon>Agaricomycetes</taxon>
        <taxon>Hymenochaetales</taxon>
        <taxon>Schizoporaceae</taxon>
        <taxon>Schizopora</taxon>
    </lineage>
</organism>
<sequence>MSLRRQKRKYEPFFLTEPRGRRKYRSSRKLEDLFDDDEDEDNGGERPSKLPKHTGMADKQIYWSLIELRNSLQFHKKSCDFMLSVCEAYVMRSIASNMDVGRNPEGSTSSQLRERASEWMRSLKAHFEKWALSSWIESIVEHKTRAGEAITLITSLPSDMLDIWRKSNLDLAVNNMDGNPKDAIVELLQNDIEELIGDPTLFVKEDHAQELLNLKDDKAQNAIDLLDMISVKVNPEDPFHRKCEKTLRRLCARTGLLPRSITLSESDLRRTSNVPTCGGGFADIFEGEYRDKAVALKVLRVYGRDNVRKVMKSFCKEAVFWRCLKHSNVVPFLGVICSEMLSLCMVSAWMKNGNMARFLKANPHANRLELLVDVAKGLHYLHGLRFVHGDIKSANVLIDDEQHACLSDFGLAAVTHDTRTVGLITESTSTYGSTRWMAPELLDPTQSGREAGKTTSESDIYAFGMLMLEAFTGDIPYGHHRRDATVVIDVIRGIRPVLPGTEATSLGFSDNVRSVLELSWDTDWEKRPKVQDVLESLEKSNEEYDHSALLLSMDLDAKTAELDDSNNGSGSDGAFSSREATPSLRDRGARASPVCTATIKTSTSTPLRDEVTIKIRPSASGEGHAPISQTGMVSSPTRMEGSSPPPQ</sequence>
<dbReference type="GO" id="GO:0004674">
    <property type="term" value="F:protein serine/threonine kinase activity"/>
    <property type="evidence" value="ECO:0007669"/>
    <property type="project" value="TreeGrafter"/>
</dbReference>
<reference evidence="3 4" key="1">
    <citation type="submission" date="2015-04" db="EMBL/GenBank/DDBJ databases">
        <title>Complete genome sequence of Schizopora paradoxa KUC8140, a cosmopolitan wood degrader in East Asia.</title>
        <authorList>
            <consortium name="DOE Joint Genome Institute"/>
            <person name="Min B."/>
            <person name="Park H."/>
            <person name="Jang Y."/>
            <person name="Kim J.-J."/>
            <person name="Kim K.H."/>
            <person name="Pangilinan J."/>
            <person name="Lipzen A."/>
            <person name="Riley R."/>
            <person name="Grigoriev I.V."/>
            <person name="Spatafora J.W."/>
            <person name="Choi I.-G."/>
        </authorList>
    </citation>
    <scope>NUCLEOTIDE SEQUENCE [LARGE SCALE GENOMIC DNA]</scope>
    <source>
        <strain evidence="3 4">KUC8140</strain>
    </source>
</reference>
<dbReference type="PROSITE" id="PS50011">
    <property type="entry name" value="PROTEIN_KINASE_DOM"/>
    <property type="match status" value="1"/>
</dbReference>
<dbReference type="InterPro" id="IPR008271">
    <property type="entry name" value="Ser/Thr_kinase_AS"/>
</dbReference>
<dbReference type="PANTHER" id="PTHR44329">
    <property type="entry name" value="SERINE/THREONINE-PROTEIN KINASE TNNI3K-RELATED"/>
    <property type="match status" value="1"/>
</dbReference>
<keyword evidence="4" id="KW-1185">Reference proteome</keyword>
<keyword evidence="3" id="KW-0418">Kinase</keyword>
<feature type="domain" description="Protein kinase" evidence="2">
    <location>
        <begin position="270"/>
        <end position="549"/>
    </location>
</feature>
<dbReference type="Gene3D" id="1.10.510.10">
    <property type="entry name" value="Transferase(Phosphotransferase) domain 1"/>
    <property type="match status" value="1"/>
</dbReference>
<name>A0A0H2RUV6_9AGAM</name>
<dbReference type="InParanoid" id="A0A0H2RUV6"/>
<dbReference type="OrthoDB" id="4062651at2759"/>
<dbReference type="PROSITE" id="PS00108">
    <property type="entry name" value="PROTEIN_KINASE_ST"/>
    <property type="match status" value="1"/>
</dbReference>
<dbReference type="SUPFAM" id="SSF56112">
    <property type="entry name" value="Protein kinase-like (PK-like)"/>
    <property type="match status" value="1"/>
</dbReference>
<evidence type="ECO:0000259" key="2">
    <source>
        <dbReference type="PROSITE" id="PS50011"/>
    </source>
</evidence>
<keyword evidence="3" id="KW-0808">Transferase</keyword>